<feature type="compositionally biased region" description="Pro residues" evidence="2">
    <location>
        <begin position="89"/>
        <end position="103"/>
    </location>
</feature>
<reference evidence="5 6" key="1">
    <citation type="submission" date="2024-10" db="EMBL/GenBank/DDBJ databases">
        <title>The Natural Products Discovery Center: Release of the First 8490 Sequenced Strains for Exploring Actinobacteria Biosynthetic Diversity.</title>
        <authorList>
            <person name="Kalkreuter E."/>
            <person name="Kautsar S.A."/>
            <person name="Yang D."/>
            <person name="Bader C.D."/>
            <person name="Teijaro C.N."/>
            <person name="Fluegel L."/>
            <person name="Davis C.M."/>
            <person name="Simpson J.R."/>
            <person name="Lauterbach L."/>
            <person name="Steele A.D."/>
            <person name="Gui C."/>
            <person name="Meng S."/>
            <person name="Li G."/>
            <person name="Viehrig K."/>
            <person name="Ye F."/>
            <person name="Su P."/>
            <person name="Kiefer A.F."/>
            <person name="Nichols A."/>
            <person name="Cepeda A.J."/>
            <person name="Yan W."/>
            <person name="Fan B."/>
            <person name="Jiang Y."/>
            <person name="Adhikari A."/>
            <person name="Zheng C.-J."/>
            <person name="Schuster L."/>
            <person name="Cowan T.M."/>
            <person name="Smanski M.J."/>
            <person name="Chevrette M.G."/>
            <person name="De Carvalho L.P.S."/>
            <person name="Shen B."/>
        </authorList>
    </citation>
    <scope>NUCLEOTIDE SEQUENCE [LARGE SCALE GENOMIC DNA]</scope>
    <source>
        <strain evidence="5 6">NPDC048320</strain>
    </source>
</reference>
<feature type="region of interest" description="Disordered" evidence="2">
    <location>
        <begin position="25"/>
        <end position="106"/>
    </location>
</feature>
<feature type="domain" description="Glycosyl hydrolase-like 10" evidence="4">
    <location>
        <begin position="109"/>
        <end position="423"/>
    </location>
</feature>
<evidence type="ECO:0000256" key="2">
    <source>
        <dbReference type="SAM" id="MobiDB-lite"/>
    </source>
</evidence>
<gene>
    <name evidence="5" type="ORF">ACGFZB_20475</name>
</gene>
<dbReference type="InterPro" id="IPR017853">
    <property type="entry name" value="GH"/>
</dbReference>
<sequence length="481" mass="52259">MPMGRMSRRTFTLAALSTLASAPTAGTAASATDPEPGAAATAPGRGTSAMDAMDPGPGTSATDVMDAGPGTSATGVVDAGPAASVTDPVPVPAQPTGPAPGRPPRASAEMRGVWIATVVNRDWPSRPGLPASTQRKELIAHLDRAVRDRLNTVILQVRPTADALWPSSHEPWSEYLTGTQGRDPGWDPLGTAVKEAHARGLELHAWCNPYRIANHADPARLAASHPARRHPDWVVPYGGRLYYNPGLPAVRAFVQRAMLDAVARYPVDAVHFDDYFYPYPVAGQTFDDDEAYDRYGGAFSSRAAWRRDNTDQLVREMAAGIERVRPGTRFGISPFGVWRNASTDPRGSDTRAGVETYDDLYADTRTWVRNHWIDYIVPQLYWHIGYAAADYARLVAWWAEVAEGTRTHLYVGEALYRAGAAGQPAAWQDPAELSRHLTLAARYPRVRGHVFFAARDLAADPAGAMARVVADHYRKPATPPR</sequence>
<keyword evidence="6" id="KW-1185">Reference proteome</keyword>
<evidence type="ECO:0000256" key="1">
    <source>
        <dbReference type="ARBA" id="ARBA00022729"/>
    </source>
</evidence>
<dbReference type="RefSeq" id="WP_392818946.1">
    <property type="nucleotide sequence ID" value="NZ_JBICYV010000009.1"/>
</dbReference>
<dbReference type="EMBL" id="JBICYV010000009">
    <property type="protein sequence ID" value="MFG3012798.1"/>
    <property type="molecule type" value="Genomic_DNA"/>
</dbReference>
<feature type="signal peptide" evidence="3">
    <location>
        <begin position="1"/>
        <end position="22"/>
    </location>
</feature>
<feature type="compositionally biased region" description="Low complexity" evidence="2">
    <location>
        <begin position="25"/>
        <end position="49"/>
    </location>
</feature>
<organism evidence="5 6">
    <name type="scientific">Streptomyces cinerochromogenes</name>
    <dbReference type="NCBI Taxonomy" id="66422"/>
    <lineage>
        <taxon>Bacteria</taxon>
        <taxon>Bacillati</taxon>
        <taxon>Actinomycetota</taxon>
        <taxon>Actinomycetes</taxon>
        <taxon>Kitasatosporales</taxon>
        <taxon>Streptomycetaceae</taxon>
        <taxon>Streptomyces</taxon>
    </lineage>
</organism>
<dbReference type="PANTHER" id="PTHR43405">
    <property type="entry name" value="GLYCOSYL HYDROLASE DIGH"/>
    <property type="match status" value="1"/>
</dbReference>
<dbReference type="InterPro" id="IPR003790">
    <property type="entry name" value="GHL10"/>
</dbReference>
<evidence type="ECO:0000313" key="6">
    <source>
        <dbReference type="Proteomes" id="UP001604267"/>
    </source>
</evidence>
<protein>
    <submittedName>
        <fullName evidence="5">Family 10 glycosylhydrolase</fullName>
    </submittedName>
</protein>
<keyword evidence="1 3" id="KW-0732">Signal</keyword>
<feature type="chain" id="PRO_5046637782" evidence="3">
    <location>
        <begin position="23"/>
        <end position="481"/>
    </location>
</feature>
<dbReference type="SUPFAM" id="SSF51445">
    <property type="entry name" value="(Trans)glycosidases"/>
    <property type="match status" value="1"/>
</dbReference>
<evidence type="ECO:0000256" key="3">
    <source>
        <dbReference type="SAM" id="SignalP"/>
    </source>
</evidence>
<dbReference type="PANTHER" id="PTHR43405:SF1">
    <property type="entry name" value="GLYCOSYL HYDROLASE DIGH"/>
    <property type="match status" value="1"/>
</dbReference>
<dbReference type="PROSITE" id="PS51318">
    <property type="entry name" value="TAT"/>
    <property type="match status" value="1"/>
</dbReference>
<proteinExistence type="predicted"/>
<dbReference type="Pfam" id="PF02638">
    <property type="entry name" value="GHL10"/>
    <property type="match status" value="1"/>
</dbReference>
<name>A0ABW7B6L8_9ACTN</name>
<dbReference type="InterPro" id="IPR006311">
    <property type="entry name" value="TAT_signal"/>
</dbReference>
<dbReference type="InterPro" id="IPR052177">
    <property type="entry name" value="Divisome_Glycosyl_Hydrolase"/>
</dbReference>
<comment type="caution">
    <text evidence="5">The sequence shown here is derived from an EMBL/GenBank/DDBJ whole genome shotgun (WGS) entry which is preliminary data.</text>
</comment>
<evidence type="ECO:0000259" key="4">
    <source>
        <dbReference type="Pfam" id="PF02638"/>
    </source>
</evidence>
<accession>A0ABW7B6L8</accession>
<dbReference type="Proteomes" id="UP001604267">
    <property type="component" value="Unassembled WGS sequence"/>
</dbReference>
<dbReference type="Gene3D" id="3.20.20.80">
    <property type="entry name" value="Glycosidases"/>
    <property type="match status" value="1"/>
</dbReference>
<evidence type="ECO:0000313" key="5">
    <source>
        <dbReference type="EMBL" id="MFG3012798.1"/>
    </source>
</evidence>